<organism evidence="1">
    <name type="scientific">marine sediment metagenome</name>
    <dbReference type="NCBI Taxonomy" id="412755"/>
    <lineage>
        <taxon>unclassified sequences</taxon>
        <taxon>metagenomes</taxon>
        <taxon>ecological metagenomes</taxon>
    </lineage>
</organism>
<reference evidence="1" key="1">
    <citation type="journal article" date="2014" name="Front. Microbiol.">
        <title>High frequency of phylogenetically diverse reductive dehalogenase-homologous genes in deep subseafloor sedimentary metagenomes.</title>
        <authorList>
            <person name="Kawai M."/>
            <person name="Futagami T."/>
            <person name="Toyoda A."/>
            <person name="Takaki Y."/>
            <person name="Nishi S."/>
            <person name="Hori S."/>
            <person name="Arai W."/>
            <person name="Tsubouchi T."/>
            <person name="Morono Y."/>
            <person name="Uchiyama I."/>
            <person name="Ito T."/>
            <person name="Fujiyama A."/>
            <person name="Inagaki F."/>
            <person name="Takami H."/>
        </authorList>
    </citation>
    <scope>NUCLEOTIDE SEQUENCE</scope>
    <source>
        <strain evidence="1">Expedition CK06-06</strain>
    </source>
</reference>
<sequence length="59" mass="6750">MEPTIKLAKKIQQVYKIKLLKKVDETEFNVQETKFMKKSTGSSLGDIAFIKKKSKDSNS</sequence>
<dbReference type="GO" id="GO:0003677">
    <property type="term" value="F:DNA binding"/>
    <property type="evidence" value="ECO:0007669"/>
    <property type="project" value="InterPro"/>
</dbReference>
<dbReference type="Gene3D" id="1.10.260.40">
    <property type="entry name" value="lambda repressor-like DNA-binding domains"/>
    <property type="match status" value="1"/>
</dbReference>
<dbReference type="AlphaFoldDB" id="X1BGL3"/>
<proteinExistence type="predicted"/>
<accession>X1BGL3</accession>
<dbReference type="InterPro" id="IPR010982">
    <property type="entry name" value="Lambda_DNA-bd_dom_sf"/>
</dbReference>
<evidence type="ECO:0000313" key="1">
    <source>
        <dbReference type="EMBL" id="GAG71181.1"/>
    </source>
</evidence>
<name>X1BGL3_9ZZZZ</name>
<protein>
    <submittedName>
        <fullName evidence="1">Uncharacterized protein</fullName>
    </submittedName>
</protein>
<comment type="caution">
    <text evidence="1">The sequence shown here is derived from an EMBL/GenBank/DDBJ whole genome shotgun (WGS) entry which is preliminary data.</text>
</comment>
<dbReference type="EMBL" id="BART01003007">
    <property type="protein sequence ID" value="GAG71181.1"/>
    <property type="molecule type" value="Genomic_DNA"/>
</dbReference>
<gene>
    <name evidence="1" type="ORF">S01H4_08666</name>
</gene>